<keyword evidence="3" id="KW-1185">Reference proteome</keyword>
<proteinExistence type="predicted"/>
<name>A0A0D2NBT1_9CHLO</name>
<feature type="signal peptide" evidence="1">
    <location>
        <begin position="1"/>
        <end position="24"/>
    </location>
</feature>
<evidence type="ECO:0000313" key="3">
    <source>
        <dbReference type="Proteomes" id="UP000054498"/>
    </source>
</evidence>
<dbReference type="PROSITE" id="PS51257">
    <property type="entry name" value="PROKAR_LIPOPROTEIN"/>
    <property type="match status" value="1"/>
</dbReference>
<feature type="chain" id="PRO_5002247955" evidence="1">
    <location>
        <begin position="25"/>
        <end position="221"/>
    </location>
</feature>
<evidence type="ECO:0000256" key="1">
    <source>
        <dbReference type="SAM" id="SignalP"/>
    </source>
</evidence>
<dbReference type="GeneID" id="25737912"/>
<dbReference type="RefSeq" id="XP_013901945.1">
    <property type="nucleotide sequence ID" value="XM_014046491.1"/>
</dbReference>
<dbReference type="Proteomes" id="UP000054498">
    <property type="component" value="Unassembled WGS sequence"/>
</dbReference>
<protein>
    <submittedName>
        <fullName evidence="2">Uncharacterized protein</fullName>
    </submittedName>
</protein>
<dbReference type="AlphaFoldDB" id="A0A0D2NBT1"/>
<gene>
    <name evidence="2" type="ORF">MNEG_5035</name>
</gene>
<organism evidence="2 3">
    <name type="scientific">Monoraphidium neglectum</name>
    <dbReference type="NCBI Taxonomy" id="145388"/>
    <lineage>
        <taxon>Eukaryota</taxon>
        <taxon>Viridiplantae</taxon>
        <taxon>Chlorophyta</taxon>
        <taxon>core chlorophytes</taxon>
        <taxon>Chlorophyceae</taxon>
        <taxon>CS clade</taxon>
        <taxon>Sphaeropleales</taxon>
        <taxon>Selenastraceae</taxon>
        <taxon>Monoraphidium</taxon>
    </lineage>
</organism>
<sequence>MALARSGALLVAALLVAWARQALCAAATTAGGCQAVDSSSRCFWDAKKSVCFTNIKSSEALACPNSWVADFMSCDVLDKQDDCEGAAQCTWGNLGTELLCFAKVALDVKPPFPDWGSYQRVTFTDPGKLGNCPAANEYRKFQSQCWSLKEPDVCEKNKVCLYNPIAGCNIRARANAAIITGNNPKVDAAYAACNAILDPKLCDAAGKVEFSVDAAKAIAGV</sequence>
<dbReference type="KEGG" id="mng:MNEG_5035"/>
<accession>A0A0D2NBT1</accession>
<evidence type="ECO:0000313" key="2">
    <source>
        <dbReference type="EMBL" id="KIZ02926.1"/>
    </source>
</evidence>
<keyword evidence="1" id="KW-0732">Signal</keyword>
<reference evidence="2 3" key="1">
    <citation type="journal article" date="2013" name="BMC Genomics">
        <title>Reconstruction of the lipid metabolism for the microalga Monoraphidium neglectum from its genome sequence reveals characteristics suitable for biofuel production.</title>
        <authorList>
            <person name="Bogen C."/>
            <person name="Al-Dilaimi A."/>
            <person name="Albersmeier A."/>
            <person name="Wichmann J."/>
            <person name="Grundmann M."/>
            <person name="Rupp O."/>
            <person name="Lauersen K.J."/>
            <person name="Blifernez-Klassen O."/>
            <person name="Kalinowski J."/>
            <person name="Goesmann A."/>
            <person name="Mussgnug J.H."/>
            <person name="Kruse O."/>
        </authorList>
    </citation>
    <scope>NUCLEOTIDE SEQUENCE [LARGE SCALE GENOMIC DNA]</scope>
    <source>
        <strain evidence="2 3">SAG 48.87</strain>
    </source>
</reference>
<dbReference type="OrthoDB" id="10489921at2759"/>
<dbReference type="EMBL" id="KK100949">
    <property type="protein sequence ID" value="KIZ02926.1"/>
    <property type="molecule type" value="Genomic_DNA"/>
</dbReference>